<dbReference type="PANTHER" id="PTHR43245">
    <property type="entry name" value="BIFUNCTIONAL POLYMYXIN RESISTANCE PROTEIN ARNA"/>
    <property type="match status" value="1"/>
</dbReference>
<dbReference type="InterPro" id="IPR036291">
    <property type="entry name" value="NAD(P)-bd_dom_sf"/>
</dbReference>
<dbReference type="InterPro" id="IPR050177">
    <property type="entry name" value="Lipid_A_modif_metabolic_enz"/>
</dbReference>
<dbReference type="AlphaFoldDB" id="A0A4D6U797"/>
<dbReference type="InterPro" id="IPR001509">
    <property type="entry name" value="Epimerase_deHydtase"/>
</dbReference>
<gene>
    <name evidence="2" type="primary">wbhP</name>
</gene>
<sequence>MNILLTGSTGFVGRAISNKYDIYRHVVRGENLCNHESTFVVETIDGDTEWPSDAFNNVDAIIHLAGLAHSACSSTDDYNNINYKGTLKLAMDAASAGVKRFVFVSSIGVNGLSTDNVPFSALSKVRPHNDYARSKYLAELGLMDVSKKTGLEVVIVRPTLVYGLNAPGNFGRLLNIIKKISFLPFGLAENKRSFISVQNLADLLVVCASHENAAGHIFLASDCEAISIKEFTNAIAEGLGKQVYQLPIPVTLVKIVGDLVGKRAAVEQLFGNLEVDSSNTLDILGWRPPLTMKQSMSLLRNVKG</sequence>
<protein>
    <submittedName>
        <fullName evidence="2">UDP-glucose 4-epimerase</fullName>
    </submittedName>
</protein>
<dbReference type="RefSeq" id="WP_152117931.1">
    <property type="nucleotide sequence ID" value="NZ_JARFTN010000003.1"/>
</dbReference>
<dbReference type="EMBL" id="MK551179">
    <property type="protein sequence ID" value="QCH03121.1"/>
    <property type="molecule type" value="Genomic_DNA"/>
</dbReference>
<evidence type="ECO:0000259" key="1">
    <source>
        <dbReference type="Pfam" id="PF01370"/>
    </source>
</evidence>
<reference evidence="2" key="1">
    <citation type="journal article" date="2019" name="Front. Microbiol.">
        <title>O-Antigen Gene Clusters of Plesiomonas shigelloides Serogroups and Its Application in Development of a Molecular Serotyping Scheme.</title>
        <authorList>
            <person name="Xi D."/>
            <person name="Wang X."/>
            <person name="Ning K."/>
            <person name="Liu Q."/>
            <person name="Jing F."/>
            <person name="Guo X."/>
            <person name="Cao B."/>
        </authorList>
    </citation>
    <scope>NUCLEOTIDE SEQUENCE</scope>
    <source>
        <strain evidence="2">O2H1a1c</strain>
    </source>
</reference>
<dbReference type="Pfam" id="PF01370">
    <property type="entry name" value="Epimerase"/>
    <property type="match status" value="1"/>
</dbReference>
<name>A0A4D6U797_PLESH</name>
<feature type="domain" description="NAD-dependent epimerase/dehydratase" evidence="1">
    <location>
        <begin position="3"/>
        <end position="217"/>
    </location>
</feature>
<proteinExistence type="predicted"/>
<dbReference type="Gene3D" id="3.40.50.720">
    <property type="entry name" value="NAD(P)-binding Rossmann-like Domain"/>
    <property type="match status" value="1"/>
</dbReference>
<dbReference type="SUPFAM" id="SSF51735">
    <property type="entry name" value="NAD(P)-binding Rossmann-fold domains"/>
    <property type="match status" value="1"/>
</dbReference>
<evidence type="ECO:0000313" key="2">
    <source>
        <dbReference type="EMBL" id="QCH03121.1"/>
    </source>
</evidence>
<organism evidence="2">
    <name type="scientific">Plesiomonas shigelloides</name>
    <name type="common">Aeromonas shigelloides</name>
    <dbReference type="NCBI Taxonomy" id="703"/>
    <lineage>
        <taxon>Bacteria</taxon>
        <taxon>Pseudomonadati</taxon>
        <taxon>Pseudomonadota</taxon>
        <taxon>Gammaproteobacteria</taxon>
        <taxon>Enterobacterales</taxon>
        <taxon>Enterobacteriaceae</taxon>
        <taxon>Plesiomonas</taxon>
    </lineage>
</organism>
<dbReference type="PANTHER" id="PTHR43245:SF58">
    <property type="entry name" value="BLL5923 PROTEIN"/>
    <property type="match status" value="1"/>
</dbReference>
<accession>A0A4D6U797</accession>